<keyword evidence="8" id="KW-1185">Reference proteome</keyword>
<feature type="transmembrane region" description="Helical" evidence="5">
    <location>
        <begin position="51"/>
        <end position="72"/>
    </location>
</feature>
<dbReference type="PRINTS" id="PR00173">
    <property type="entry name" value="EDTRNSPORT"/>
</dbReference>
<feature type="transmembrane region" description="Helical" evidence="5">
    <location>
        <begin position="174"/>
        <end position="190"/>
    </location>
</feature>
<feature type="transmembrane region" description="Helical" evidence="5">
    <location>
        <begin position="327"/>
        <end position="360"/>
    </location>
</feature>
<dbReference type="SUPFAM" id="SSF52091">
    <property type="entry name" value="SpoIIaa-like"/>
    <property type="match status" value="1"/>
</dbReference>
<dbReference type="GO" id="GO:0016020">
    <property type="term" value="C:membrane"/>
    <property type="evidence" value="ECO:0007669"/>
    <property type="project" value="UniProtKB-SubCell"/>
</dbReference>
<evidence type="ECO:0000256" key="2">
    <source>
        <dbReference type="ARBA" id="ARBA00022692"/>
    </source>
</evidence>
<keyword evidence="2 5" id="KW-0812">Transmembrane</keyword>
<dbReference type="InterPro" id="IPR011547">
    <property type="entry name" value="SLC26A/SulP_dom"/>
</dbReference>
<dbReference type="InterPro" id="IPR036513">
    <property type="entry name" value="STAS_dom_sf"/>
</dbReference>
<feature type="transmembrane region" description="Helical" evidence="5">
    <location>
        <begin position="381"/>
        <end position="410"/>
    </location>
</feature>
<feature type="transmembrane region" description="Helical" evidence="5">
    <location>
        <begin position="121"/>
        <end position="144"/>
    </location>
</feature>
<reference evidence="7 8" key="1">
    <citation type="submission" date="2015-09" db="EMBL/GenBank/DDBJ databases">
        <title>Genome sequence of Oxobacter pfennigii DSM 3222.</title>
        <authorList>
            <person name="Poehlein A."/>
            <person name="Bengelsdorf F.R."/>
            <person name="Schiel-Bengelsdorf B."/>
            <person name="Duerre P."/>
            <person name="Daniel R."/>
        </authorList>
    </citation>
    <scope>NUCLEOTIDE SEQUENCE [LARGE SCALE GENOMIC DNA]</scope>
    <source>
        <strain evidence="7 8">DSM 3222</strain>
    </source>
</reference>
<dbReference type="STRING" id="36849.OXPF_02150"/>
<keyword evidence="3 5" id="KW-1133">Transmembrane helix</keyword>
<feature type="domain" description="STAS" evidence="6">
    <location>
        <begin position="442"/>
        <end position="542"/>
    </location>
</feature>
<comment type="caution">
    <text evidence="7">The sequence shown here is derived from an EMBL/GenBank/DDBJ whole genome shotgun (WGS) entry which is preliminary data.</text>
</comment>
<dbReference type="Pfam" id="PF01740">
    <property type="entry name" value="STAS"/>
    <property type="match status" value="1"/>
</dbReference>
<dbReference type="PROSITE" id="PS50801">
    <property type="entry name" value="STAS"/>
    <property type="match status" value="1"/>
</dbReference>
<sequence>MISSYIKDIKQEFSGYNLNSLKQDLMAGLTVTAVALPLALAFGVGSGASAAAGLITAIISGLLIAPLSGGSYQISGPTGAMTAILILLSQKYGLNGIWVAGLMAGIIMVAAGFLKFGKVISYIPVPVITGFTSGIAVIIAVGQIDNFFGITSEHTESSLLKLFSYFKNGINPDWPSVILGLIVIGVMVLWPKKWNKVIPSSLAGIGISLIANMFLKLPVAVIGEIPKTLLPDSRLNLMSINLSDIRDMLLPALSISALGMIESLLCGEVGGKMSGEKLDANRELISQGIGNILIPFFGGVPATAAIARTSVAIKSGGKTRLVSVFHSIGLLISMFILAPVMSQIALSALAGVLMVTAWRMNEWHNIKYIFSKKFKSAMAKFLITMTATVVFDLTQAIIIGVVFASLMFLVKISNMEIAIHEVDKARMNGSLNISLNDLLGYIRVVYFTGPIFFATVQQLSSKLKQLDDVRVLILSMRGVPLIDTSGIYALDELIHELSKKNCKLMLCALQPQVKNMLEKSSLSDKIGKDMIFWSADQAIIAAQDIVVA</sequence>
<comment type="subcellular location">
    <subcellularLocation>
        <location evidence="1">Membrane</location>
        <topology evidence="1">Multi-pass membrane protein</topology>
    </subcellularLocation>
</comment>
<dbReference type="OrthoDB" id="9771198at2"/>
<dbReference type="Gene3D" id="3.30.750.24">
    <property type="entry name" value="STAS domain"/>
    <property type="match status" value="1"/>
</dbReference>
<dbReference type="AlphaFoldDB" id="A0A0P8YGE9"/>
<evidence type="ECO:0000313" key="8">
    <source>
        <dbReference type="Proteomes" id="UP000050326"/>
    </source>
</evidence>
<evidence type="ECO:0000259" key="6">
    <source>
        <dbReference type="PROSITE" id="PS50801"/>
    </source>
</evidence>
<dbReference type="EMBL" id="LKET01000014">
    <property type="protein sequence ID" value="KPU46105.1"/>
    <property type="molecule type" value="Genomic_DNA"/>
</dbReference>
<evidence type="ECO:0000313" key="7">
    <source>
        <dbReference type="EMBL" id="KPU46105.1"/>
    </source>
</evidence>
<dbReference type="CDD" id="cd07042">
    <property type="entry name" value="STAS_SulP_like_sulfate_transporter"/>
    <property type="match status" value="1"/>
</dbReference>
<feature type="transmembrane region" description="Helical" evidence="5">
    <location>
        <begin position="25"/>
        <end position="44"/>
    </location>
</feature>
<gene>
    <name evidence="7" type="primary">dauA</name>
    <name evidence="7" type="ORF">OXPF_02150</name>
</gene>
<protein>
    <submittedName>
        <fullName evidence="7">C4-dicarboxylic acid transporter DauA</fullName>
    </submittedName>
</protein>
<feature type="transmembrane region" description="Helical" evidence="5">
    <location>
        <begin position="202"/>
        <end position="223"/>
    </location>
</feature>
<dbReference type="GO" id="GO:0055085">
    <property type="term" value="P:transmembrane transport"/>
    <property type="evidence" value="ECO:0007669"/>
    <property type="project" value="InterPro"/>
</dbReference>
<evidence type="ECO:0000256" key="3">
    <source>
        <dbReference type="ARBA" id="ARBA00022989"/>
    </source>
</evidence>
<feature type="transmembrane region" description="Helical" evidence="5">
    <location>
        <begin position="92"/>
        <end position="114"/>
    </location>
</feature>
<dbReference type="Pfam" id="PF00916">
    <property type="entry name" value="Sulfate_transp"/>
    <property type="match status" value="1"/>
</dbReference>
<evidence type="ECO:0000256" key="1">
    <source>
        <dbReference type="ARBA" id="ARBA00004141"/>
    </source>
</evidence>
<dbReference type="PANTHER" id="PTHR11814">
    <property type="entry name" value="SULFATE TRANSPORTER"/>
    <property type="match status" value="1"/>
</dbReference>
<evidence type="ECO:0000256" key="4">
    <source>
        <dbReference type="ARBA" id="ARBA00023136"/>
    </source>
</evidence>
<accession>A0A0P8YGE9</accession>
<dbReference type="InterPro" id="IPR002645">
    <property type="entry name" value="STAS_dom"/>
</dbReference>
<organism evidence="7 8">
    <name type="scientific">Oxobacter pfennigii</name>
    <dbReference type="NCBI Taxonomy" id="36849"/>
    <lineage>
        <taxon>Bacteria</taxon>
        <taxon>Bacillati</taxon>
        <taxon>Bacillota</taxon>
        <taxon>Clostridia</taxon>
        <taxon>Eubacteriales</taxon>
        <taxon>Clostridiaceae</taxon>
        <taxon>Oxobacter</taxon>
    </lineage>
</organism>
<dbReference type="InterPro" id="IPR001902">
    <property type="entry name" value="SLC26A/SulP_fam"/>
</dbReference>
<name>A0A0P8YGE9_9CLOT</name>
<proteinExistence type="predicted"/>
<dbReference type="PATRIC" id="fig|36849.3.peg.237"/>
<keyword evidence="4 5" id="KW-0472">Membrane</keyword>
<dbReference type="RefSeq" id="WP_054873369.1">
    <property type="nucleotide sequence ID" value="NZ_LKET01000014.1"/>
</dbReference>
<feature type="transmembrane region" description="Helical" evidence="5">
    <location>
        <begin position="288"/>
        <end position="307"/>
    </location>
</feature>
<evidence type="ECO:0000256" key="5">
    <source>
        <dbReference type="SAM" id="Phobius"/>
    </source>
</evidence>
<dbReference type="Proteomes" id="UP000050326">
    <property type="component" value="Unassembled WGS sequence"/>
</dbReference>